<evidence type="ECO:0000256" key="1">
    <source>
        <dbReference type="ARBA" id="ARBA00022679"/>
    </source>
</evidence>
<dbReference type="InterPro" id="IPR028098">
    <property type="entry name" value="Glyco_trans_4-like_N"/>
</dbReference>
<name>A0A2M8QFN9_9CHLR</name>
<evidence type="ECO:0000313" key="5">
    <source>
        <dbReference type="Proteomes" id="UP000230790"/>
    </source>
</evidence>
<dbReference type="Pfam" id="PF00534">
    <property type="entry name" value="Glycos_transf_1"/>
    <property type="match status" value="1"/>
</dbReference>
<proteinExistence type="predicted"/>
<dbReference type="GO" id="GO:0009103">
    <property type="term" value="P:lipopolysaccharide biosynthetic process"/>
    <property type="evidence" value="ECO:0007669"/>
    <property type="project" value="TreeGrafter"/>
</dbReference>
<evidence type="ECO:0000259" key="3">
    <source>
        <dbReference type="Pfam" id="PF13439"/>
    </source>
</evidence>
<accession>A0A2M8QFN9</accession>
<evidence type="ECO:0000313" key="4">
    <source>
        <dbReference type="EMBL" id="PJF48578.1"/>
    </source>
</evidence>
<dbReference type="AlphaFoldDB" id="A0A2M8QFN9"/>
<evidence type="ECO:0000259" key="2">
    <source>
        <dbReference type="Pfam" id="PF00534"/>
    </source>
</evidence>
<dbReference type="Proteomes" id="UP000230790">
    <property type="component" value="Unassembled WGS sequence"/>
</dbReference>
<organism evidence="4 5">
    <name type="scientific">Candidatus Thermofonsia Clade 3 bacterium</name>
    <dbReference type="NCBI Taxonomy" id="2364212"/>
    <lineage>
        <taxon>Bacteria</taxon>
        <taxon>Bacillati</taxon>
        <taxon>Chloroflexota</taxon>
        <taxon>Candidatus Thermofontia</taxon>
        <taxon>Candidatus Thermofonsia Clade 3</taxon>
    </lineage>
</organism>
<dbReference type="EMBL" id="PGTN01000011">
    <property type="protein sequence ID" value="PJF48578.1"/>
    <property type="molecule type" value="Genomic_DNA"/>
</dbReference>
<dbReference type="SUPFAM" id="SSF53756">
    <property type="entry name" value="UDP-Glycosyltransferase/glycogen phosphorylase"/>
    <property type="match status" value="1"/>
</dbReference>
<dbReference type="PANTHER" id="PTHR46401">
    <property type="entry name" value="GLYCOSYLTRANSFERASE WBBK-RELATED"/>
    <property type="match status" value="1"/>
</dbReference>
<dbReference type="Gene3D" id="3.40.50.2000">
    <property type="entry name" value="Glycogen Phosphorylase B"/>
    <property type="match status" value="2"/>
</dbReference>
<protein>
    <submittedName>
        <fullName evidence="4">Glycosyltransferase family 1 protein</fullName>
    </submittedName>
</protein>
<sequence>MRRPSPGRARFDDNHGVWIGIDASRATGARPTGTERYSREIIAALLGIAPQHCFRLYLREAPDERAPWLLLRRSDGIQPVVISRRRLWTHLGLARELRACPPDALFVPAHVLPISFIRPSARRRIHTVVTVHDVGYRRFPNAHPPVQRWYLDLGTRLSVRCADVIIADSEATRRDVIYFYGRGVADDRVVVAHPGPLLPVAVREDEARRALAKFGLDGGQPYVLHIGTLQPRKNLRRLIQAWARFVGRSGASEIRLVLAGGRGWGREDPRAEVEAAGVRASVVFAGYVSEIEKAALMRHARAYVFPSLHEGFGFPVLEAQSVGVPVACSNISSLPEVAGEAALLFDPFDVEAIARALEMILGDEAMRARLIEAGRRNLARFSWDACARVVLASLEGAKRGA</sequence>
<gene>
    <name evidence="4" type="ORF">CUN48_02925</name>
</gene>
<dbReference type="Pfam" id="PF13439">
    <property type="entry name" value="Glyco_transf_4"/>
    <property type="match status" value="1"/>
</dbReference>
<comment type="caution">
    <text evidence="4">The sequence shown here is derived from an EMBL/GenBank/DDBJ whole genome shotgun (WGS) entry which is preliminary data.</text>
</comment>
<dbReference type="InterPro" id="IPR001296">
    <property type="entry name" value="Glyco_trans_1"/>
</dbReference>
<feature type="domain" description="Glycosyl transferase family 1" evidence="2">
    <location>
        <begin position="212"/>
        <end position="376"/>
    </location>
</feature>
<reference evidence="4 5" key="1">
    <citation type="submission" date="2017-11" db="EMBL/GenBank/DDBJ databases">
        <title>Evolution of Phototrophy in the Chloroflexi Phylum Driven by Horizontal Gene Transfer.</title>
        <authorList>
            <person name="Ward L.M."/>
            <person name="Hemp J."/>
            <person name="Shih P.M."/>
            <person name="Mcglynn S.E."/>
            <person name="Fischer W."/>
        </authorList>
    </citation>
    <scope>NUCLEOTIDE SEQUENCE [LARGE SCALE GENOMIC DNA]</scope>
    <source>
        <strain evidence="4">JP3_7</strain>
    </source>
</reference>
<dbReference type="PANTHER" id="PTHR46401:SF2">
    <property type="entry name" value="GLYCOSYLTRANSFERASE WBBK-RELATED"/>
    <property type="match status" value="1"/>
</dbReference>
<dbReference type="CDD" id="cd03809">
    <property type="entry name" value="GT4_MtfB-like"/>
    <property type="match status" value="1"/>
</dbReference>
<feature type="domain" description="Glycosyltransferase subfamily 4-like N-terminal" evidence="3">
    <location>
        <begin position="68"/>
        <end position="195"/>
    </location>
</feature>
<dbReference type="GO" id="GO:0016757">
    <property type="term" value="F:glycosyltransferase activity"/>
    <property type="evidence" value="ECO:0007669"/>
    <property type="project" value="InterPro"/>
</dbReference>
<keyword evidence="1 4" id="KW-0808">Transferase</keyword>